<dbReference type="Gene3D" id="1.10.10.60">
    <property type="entry name" value="Homeodomain-like"/>
    <property type="match status" value="1"/>
</dbReference>
<dbReference type="SUPFAM" id="SSF51215">
    <property type="entry name" value="Regulatory protein AraC"/>
    <property type="match status" value="1"/>
</dbReference>
<keyword evidence="1" id="KW-0805">Transcription regulation</keyword>
<dbReference type="SUPFAM" id="SSF46689">
    <property type="entry name" value="Homeodomain-like"/>
    <property type="match status" value="2"/>
</dbReference>
<evidence type="ECO:0000256" key="3">
    <source>
        <dbReference type="ARBA" id="ARBA00023163"/>
    </source>
</evidence>
<evidence type="ECO:0000259" key="4">
    <source>
        <dbReference type="PROSITE" id="PS01124"/>
    </source>
</evidence>
<dbReference type="InterPro" id="IPR009057">
    <property type="entry name" value="Homeodomain-like_sf"/>
</dbReference>
<dbReference type="RefSeq" id="WP_098192958.1">
    <property type="nucleotide sequence ID" value="NZ_CP023777.1"/>
</dbReference>
<evidence type="ECO:0000313" key="5">
    <source>
        <dbReference type="EMBL" id="ATL46570.1"/>
    </source>
</evidence>
<keyword evidence="6" id="KW-1185">Reference proteome</keyword>
<dbReference type="AlphaFoldDB" id="A0A291QRI5"/>
<dbReference type="Pfam" id="PF22200">
    <property type="entry name" value="ExsA_N"/>
    <property type="match status" value="1"/>
</dbReference>
<dbReference type="SMART" id="SM00342">
    <property type="entry name" value="HTH_ARAC"/>
    <property type="match status" value="1"/>
</dbReference>
<dbReference type="GO" id="GO:0043565">
    <property type="term" value="F:sequence-specific DNA binding"/>
    <property type="evidence" value="ECO:0007669"/>
    <property type="project" value="InterPro"/>
</dbReference>
<dbReference type="GO" id="GO:0003700">
    <property type="term" value="F:DNA-binding transcription factor activity"/>
    <property type="evidence" value="ECO:0007669"/>
    <property type="project" value="InterPro"/>
</dbReference>
<dbReference type="EMBL" id="CP023777">
    <property type="protein sequence ID" value="ATL46570.1"/>
    <property type="molecule type" value="Genomic_DNA"/>
</dbReference>
<proteinExistence type="predicted"/>
<keyword evidence="3" id="KW-0804">Transcription</keyword>
<dbReference type="PANTHER" id="PTHR43280">
    <property type="entry name" value="ARAC-FAMILY TRANSCRIPTIONAL REGULATOR"/>
    <property type="match status" value="1"/>
</dbReference>
<evidence type="ECO:0000313" key="6">
    <source>
        <dbReference type="Proteomes" id="UP000220133"/>
    </source>
</evidence>
<dbReference type="Proteomes" id="UP000220133">
    <property type="component" value="Chromosome"/>
</dbReference>
<dbReference type="PRINTS" id="PR00032">
    <property type="entry name" value="HTHARAC"/>
</dbReference>
<keyword evidence="2" id="KW-0238">DNA-binding</keyword>
<sequence>MLSSTPSFGITNFALYKQDHSGKRKHIFLSEHQLVFILKGKKHIYYQGKTLEIPGGNAVLFKRGLYAMSEFISDDGIYEVLMIKFTDEFVRNFFAKYPQHHFSNSLPEPGRAIIMIEGNKLLAGFQDQYLQYYHESGNAVKPLLQLKLEELFLLLTSGDQAGQITPVLKSIVDQNVISIEFVMHQHLFEPITIEQLAALCGRSLSAFKREFQAIYGMPPKRWINIQRLTHAHNLFQHTNAGVAQVAYECGFENVSHFIRIYKAQFGHTPKAARTN</sequence>
<gene>
    <name evidence="5" type="ORF">COR50_04900</name>
</gene>
<protein>
    <recommendedName>
        <fullName evidence="4">HTH araC/xylS-type domain-containing protein</fullName>
    </recommendedName>
</protein>
<dbReference type="InterPro" id="IPR037923">
    <property type="entry name" value="HTH-like"/>
</dbReference>
<dbReference type="PANTHER" id="PTHR43280:SF2">
    <property type="entry name" value="HTH-TYPE TRANSCRIPTIONAL REGULATOR EXSA"/>
    <property type="match status" value="1"/>
</dbReference>
<accession>A0A291QRI5</accession>
<dbReference type="Pfam" id="PF12833">
    <property type="entry name" value="HTH_18"/>
    <property type="match status" value="1"/>
</dbReference>
<organism evidence="5 6">
    <name type="scientific">Chitinophaga caeni</name>
    <dbReference type="NCBI Taxonomy" id="2029983"/>
    <lineage>
        <taxon>Bacteria</taxon>
        <taxon>Pseudomonadati</taxon>
        <taxon>Bacteroidota</taxon>
        <taxon>Chitinophagia</taxon>
        <taxon>Chitinophagales</taxon>
        <taxon>Chitinophagaceae</taxon>
        <taxon>Chitinophaga</taxon>
    </lineage>
</organism>
<dbReference type="InterPro" id="IPR018060">
    <property type="entry name" value="HTH_AraC"/>
</dbReference>
<dbReference type="OrthoDB" id="4480133at2"/>
<dbReference type="PROSITE" id="PS01124">
    <property type="entry name" value="HTH_ARAC_FAMILY_2"/>
    <property type="match status" value="1"/>
</dbReference>
<evidence type="ECO:0000256" key="2">
    <source>
        <dbReference type="ARBA" id="ARBA00023125"/>
    </source>
</evidence>
<dbReference type="InterPro" id="IPR020449">
    <property type="entry name" value="Tscrpt_reg_AraC-type_HTH"/>
</dbReference>
<reference evidence="5 6" key="1">
    <citation type="submission" date="2017-10" db="EMBL/GenBank/DDBJ databases">
        <title>Paenichitinophaga pekingensis gen. nov., sp. nov., isolated from activated sludge.</title>
        <authorList>
            <person name="Jin D."/>
            <person name="Kong X."/>
            <person name="Deng Y."/>
            <person name="Bai Z."/>
        </authorList>
    </citation>
    <scope>NUCLEOTIDE SEQUENCE [LARGE SCALE GENOMIC DNA]</scope>
    <source>
        <strain evidence="5 6">13</strain>
    </source>
</reference>
<feature type="domain" description="HTH araC/xylS-type" evidence="4">
    <location>
        <begin position="177"/>
        <end position="275"/>
    </location>
</feature>
<dbReference type="KEGG" id="cbae:COR50_04900"/>
<evidence type="ECO:0000256" key="1">
    <source>
        <dbReference type="ARBA" id="ARBA00023015"/>
    </source>
</evidence>
<dbReference type="InterPro" id="IPR054015">
    <property type="entry name" value="ExsA-like_N"/>
</dbReference>
<name>A0A291QRI5_9BACT</name>